<dbReference type="AlphaFoldDB" id="A0A840YXE9"/>
<dbReference type="Proteomes" id="UP000554342">
    <property type="component" value="Unassembled WGS sequence"/>
</dbReference>
<name>A0A840YXE9_9SPHN</name>
<dbReference type="RefSeq" id="WP_221227348.1">
    <property type="nucleotide sequence ID" value="NZ_BAABIF010000004.1"/>
</dbReference>
<dbReference type="EMBL" id="JACIJI010000001">
    <property type="protein sequence ID" value="MBB5718227.1"/>
    <property type="molecule type" value="Genomic_DNA"/>
</dbReference>
<evidence type="ECO:0000313" key="3">
    <source>
        <dbReference type="Proteomes" id="UP000554342"/>
    </source>
</evidence>
<evidence type="ECO:0000313" key="2">
    <source>
        <dbReference type="EMBL" id="MBB5718227.1"/>
    </source>
</evidence>
<keyword evidence="1" id="KW-0732">Signal</keyword>
<proteinExistence type="predicted"/>
<feature type="signal peptide" evidence="1">
    <location>
        <begin position="1"/>
        <end position="19"/>
    </location>
</feature>
<gene>
    <name evidence="2" type="ORF">FHR23_001134</name>
</gene>
<protein>
    <submittedName>
        <fullName evidence="2">Uncharacterized protein</fullName>
    </submittedName>
</protein>
<accession>A0A840YXE9</accession>
<comment type="caution">
    <text evidence="2">The sequence shown here is derived from an EMBL/GenBank/DDBJ whole genome shotgun (WGS) entry which is preliminary data.</text>
</comment>
<organism evidence="2 3">
    <name type="scientific">Stakelama sediminis</name>
    <dbReference type="NCBI Taxonomy" id="463200"/>
    <lineage>
        <taxon>Bacteria</taxon>
        <taxon>Pseudomonadati</taxon>
        <taxon>Pseudomonadota</taxon>
        <taxon>Alphaproteobacteria</taxon>
        <taxon>Sphingomonadales</taxon>
        <taxon>Sphingomonadaceae</taxon>
        <taxon>Stakelama</taxon>
    </lineage>
</organism>
<reference evidence="2 3" key="1">
    <citation type="submission" date="2020-08" db="EMBL/GenBank/DDBJ databases">
        <title>Genomic Encyclopedia of Type Strains, Phase IV (KMG-IV): sequencing the most valuable type-strain genomes for metagenomic binning, comparative biology and taxonomic classification.</title>
        <authorList>
            <person name="Goeker M."/>
        </authorList>
    </citation>
    <scope>NUCLEOTIDE SEQUENCE [LARGE SCALE GENOMIC DNA]</scope>
    <source>
        <strain evidence="2 3">DSM 27203</strain>
    </source>
</reference>
<feature type="chain" id="PRO_5032670680" evidence="1">
    <location>
        <begin position="20"/>
        <end position="87"/>
    </location>
</feature>
<sequence>MFIASAAALACLSAPAAFAMDRGDLSNQQTAKVTVEHRDGKTLYCVTQEAVTGSRIQPQTCLTKQQWADRGAVIHVRGKAPGAVGEK</sequence>
<evidence type="ECO:0000256" key="1">
    <source>
        <dbReference type="SAM" id="SignalP"/>
    </source>
</evidence>
<keyword evidence="3" id="KW-1185">Reference proteome</keyword>